<evidence type="ECO:0000256" key="2">
    <source>
        <dbReference type="ARBA" id="ARBA00022980"/>
    </source>
</evidence>
<dbReference type="AlphaFoldDB" id="H2AWC5"/>
<reference evidence="5 6" key="1">
    <citation type="journal article" date="2011" name="Proc. Natl. Acad. Sci. U.S.A.">
        <title>Evolutionary erosion of yeast sex chromosomes by mating-type switching accidents.</title>
        <authorList>
            <person name="Gordon J.L."/>
            <person name="Armisen D."/>
            <person name="Proux-Wera E."/>
            <person name="Oheigeartaigh S.S."/>
            <person name="Byrne K.P."/>
            <person name="Wolfe K.H."/>
        </authorList>
    </citation>
    <scope>NUCLEOTIDE SEQUENCE [LARGE SCALE GENOMIC DNA]</scope>
    <source>
        <strain evidence="6">ATCC 22294 / BCRC 22015 / CBS 2517 / CECT 1963 / NBRC 1671 / NRRL Y-8276</strain>
    </source>
</reference>
<dbReference type="eggNOG" id="ENOG502S54F">
    <property type="taxonomic scope" value="Eukaryota"/>
</dbReference>
<dbReference type="HOGENOM" id="CLU_1846247_0_0_1"/>
<dbReference type="FunCoup" id="H2AWC5">
    <property type="interactions" value="148"/>
</dbReference>
<comment type="similarity">
    <text evidence="1">Belongs to the bacterial ribosomal protein bL9 family.</text>
</comment>
<evidence type="ECO:0000313" key="5">
    <source>
        <dbReference type="EMBL" id="CCF58675.1"/>
    </source>
</evidence>
<keyword evidence="3" id="KW-0687">Ribonucleoprotein</keyword>
<dbReference type="GO" id="GO:0005762">
    <property type="term" value="C:mitochondrial large ribosomal subunit"/>
    <property type="evidence" value="ECO:0007669"/>
    <property type="project" value="EnsemblFungi"/>
</dbReference>
<dbReference type="Gene3D" id="3.40.5.10">
    <property type="entry name" value="Ribosomal protein L9, N-terminal domain"/>
    <property type="match status" value="1"/>
</dbReference>
<evidence type="ECO:0000259" key="4">
    <source>
        <dbReference type="Pfam" id="PF01281"/>
    </source>
</evidence>
<organism evidence="5 6">
    <name type="scientific">Kazachstania africana (strain ATCC 22294 / BCRC 22015 / CBS 2517 / CECT 1963 / NBRC 1671 / NRRL Y-8276)</name>
    <name type="common">Yeast</name>
    <name type="synonym">Kluyveromyces africanus</name>
    <dbReference type="NCBI Taxonomy" id="1071382"/>
    <lineage>
        <taxon>Eukaryota</taxon>
        <taxon>Fungi</taxon>
        <taxon>Dikarya</taxon>
        <taxon>Ascomycota</taxon>
        <taxon>Saccharomycotina</taxon>
        <taxon>Saccharomycetes</taxon>
        <taxon>Saccharomycetales</taxon>
        <taxon>Saccharomycetaceae</taxon>
        <taxon>Kazachstania</taxon>
    </lineage>
</organism>
<dbReference type="RefSeq" id="XP_003957810.1">
    <property type="nucleotide sequence ID" value="XM_003957761.1"/>
</dbReference>
<sequence>MFRPTRLCLSATSKRIKRVKVQLLKDFPQFQLSKGQVTDVKPSLMRNYLHNFNGARYILKDTDVDTVLLKSYKVNEASTQKDQQPAAKLMSKAQVKEGRALEKMLGKPREKKVLDNDISLKDVYIPGLDA</sequence>
<protein>
    <recommendedName>
        <fullName evidence="4">Ribosomal protein L9 domain-containing protein</fullName>
    </recommendedName>
</protein>
<dbReference type="InterPro" id="IPR036935">
    <property type="entry name" value="Ribosomal_bL9_N_sf"/>
</dbReference>
<accession>H2AWC5</accession>
<dbReference type="OrthoDB" id="5555409at2759"/>
<dbReference type="KEGG" id="kaf:KAFR_0F00780"/>
<evidence type="ECO:0000256" key="1">
    <source>
        <dbReference type="ARBA" id="ARBA00010605"/>
    </source>
</evidence>
<dbReference type="GO" id="GO:0003735">
    <property type="term" value="F:structural constituent of ribosome"/>
    <property type="evidence" value="ECO:0007669"/>
    <property type="project" value="EnsemblFungi"/>
</dbReference>
<dbReference type="InterPro" id="IPR020070">
    <property type="entry name" value="Ribosomal_bL9_N"/>
</dbReference>
<name>H2AWC5_KAZAF</name>
<dbReference type="EMBL" id="HE650826">
    <property type="protein sequence ID" value="CCF58675.1"/>
    <property type="molecule type" value="Genomic_DNA"/>
</dbReference>
<proteinExistence type="inferred from homology"/>
<dbReference type="InParanoid" id="H2AWC5"/>
<evidence type="ECO:0000256" key="3">
    <source>
        <dbReference type="ARBA" id="ARBA00023274"/>
    </source>
</evidence>
<keyword evidence="6" id="KW-1185">Reference proteome</keyword>
<gene>
    <name evidence="5" type="primary">KAFR0F00780</name>
    <name evidence="5" type="ORF">KAFR_0F00780</name>
</gene>
<dbReference type="STRING" id="1071382.H2AWC5"/>
<dbReference type="Pfam" id="PF01281">
    <property type="entry name" value="Ribosomal_L9_N"/>
    <property type="match status" value="1"/>
</dbReference>
<dbReference type="GeneID" id="13884143"/>
<keyword evidence="2" id="KW-0689">Ribosomal protein</keyword>
<feature type="domain" description="Ribosomal protein L9" evidence="4">
    <location>
        <begin position="19"/>
        <end position="55"/>
    </location>
</feature>
<evidence type="ECO:0000313" key="6">
    <source>
        <dbReference type="Proteomes" id="UP000005220"/>
    </source>
</evidence>
<dbReference type="Proteomes" id="UP000005220">
    <property type="component" value="Chromosome 6"/>
</dbReference>